<gene>
    <name evidence="1" type="ORF">K8G79_11670</name>
</gene>
<reference evidence="1 2" key="1">
    <citation type="journal article" date="2021" name="bioRxiv">
        <title>Unraveling nitrogen, sulfur and carbon metabolic pathways and microbial community transcriptional responses to substrate deprivation and toxicity stresses in a bioreactor mimicking anoxic brackish coastal sediment conditions.</title>
        <authorList>
            <person name="Martins P.D."/>
            <person name="Echeveste M.J."/>
            <person name="Arshad A."/>
            <person name="Kurth J."/>
            <person name="Ouboter H."/>
            <person name="Jetten M.S.M."/>
            <person name="Welte C.U."/>
        </authorList>
    </citation>
    <scope>NUCLEOTIDE SEQUENCE [LARGE SCALE GENOMIC DNA]</scope>
    <source>
        <strain evidence="1">MAG_38</strain>
    </source>
</reference>
<evidence type="ECO:0008006" key="3">
    <source>
        <dbReference type="Google" id="ProtNLM"/>
    </source>
</evidence>
<dbReference type="AlphaFoldDB" id="A0AAJ1AJ53"/>
<evidence type="ECO:0000313" key="1">
    <source>
        <dbReference type="EMBL" id="MBZ0160773.1"/>
    </source>
</evidence>
<evidence type="ECO:0000313" key="2">
    <source>
        <dbReference type="Proteomes" id="UP001197609"/>
    </source>
</evidence>
<accession>A0AAJ1AJ53</accession>
<dbReference type="EMBL" id="JAIOIU010000147">
    <property type="protein sequence ID" value="MBZ0160773.1"/>
    <property type="molecule type" value="Genomic_DNA"/>
</dbReference>
<organism evidence="1 2">
    <name type="scientific">Candidatus Methylomirabilis tolerans</name>
    <dbReference type="NCBI Taxonomy" id="3123416"/>
    <lineage>
        <taxon>Bacteria</taxon>
        <taxon>Candidatus Methylomirabilota</taxon>
        <taxon>Candidatus Methylomirabilia</taxon>
        <taxon>Candidatus Methylomirabilales</taxon>
        <taxon>Candidatus Methylomirabilaceae</taxon>
        <taxon>Candidatus Methylomirabilis</taxon>
    </lineage>
</organism>
<protein>
    <recommendedName>
        <fullName evidence="3">Transcriptional regulator, AbiEi antitoxin, Type IV TA system</fullName>
    </recommendedName>
</protein>
<sequence length="211" mass="23690">MRWRDFLCTVGEEPVFTTALLLAGDVSPATIHLQLSRWAKAGKVIPLRRGVYVLAEPYRKVSAHPFLLANRLKRGSYVSLQSALAHYGTIPEYVPVVTSVTTGRPETVTSGVGTFSFRHIRTSLFTGYRRIEVAPRQFAMIATPEKGLLDLVYLTPEADRREYLGELRLQHLDQLDMDALSRLAYESGTPKLVRAAKRIARFASETTYHAL</sequence>
<proteinExistence type="predicted"/>
<comment type="caution">
    <text evidence="1">The sequence shown here is derived from an EMBL/GenBank/DDBJ whole genome shotgun (WGS) entry which is preliminary data.</text>
</comment>
<dbReference type="Proteomes" id="UP001197609">
    <property type="component" value="Unassembled WGS sequence"/>
</dbReference>
<name>A0AAJ1AJ53_9BACT</name>